<dbReference type="Proteomes" id="UP001152622">
    <property type="component" value="Chromosome 19"/>
</dbReference>
<dbReference type="AlphaFoldDB" id="A0A9Q1IES1"/>
<evidence type="ECO:0000256" key="1">
    <source>
        <dbReference type="SAM" id="Coils"/>
    </source>
</evidence>
<dbReference type="PANTHER" id="PTHR18864">
    <property type="entry name" value="KINECTIN"/>
    <property type="match status" value="1"/>
</dbReference>
<reference evidence="4" key="1">
    <citation type="journal article" date="2023" name="Science">
        <title>Genome structures resolve the early diversification of teleost fishes.</title>
        <authorList>
            <person name="Parey E."/>
            <person name="Louis A."/>
            <person name="Montfort J."/>
            <person name="Bouchez O."/>
            <person name="Roques C."/>
            <person name="Iampietro C."/>
            <person name="Lluch J."/>
            <person name="Castinel A."/>
            <person name="Donnadieu C."/>
            <person name="Desvignes T."/>
            <person name="Floi Bucao C."/>
            <person name="Jouanno E."/>
            <person name="Wen M."/>
            <person name="Mejri S."/>
            <person name="Dirks R."/>
            <person name="Jansen H."/>
            <person name="Henkel C."/>
            <person name="Chen W.J."/>
            <person name="Zahm M."/>
            <person name="Cabau C."/>
            <person name="Klopp C."/>
            <person name="Thompson A.W."/>
            <person name="Robinson-Rechavi M."/>
            <person name="Braasch I."/>
            <person name="Lecointre G."/>
            <person name="Bobe J."/>
            <person name="Postlethwait J.H."/>
            <person name="Berthelot C."/>
            <person name="Roest Crollius H."/>
            <person name="Guiguen Y."/>
        </authorList>
    </citation>
    <scope>NUCLEOTIDE SEQUENCE</scope>
    <source>
        <strain evidence="4">WJC10195</strain>
    </source>
</reference>
<keyword evidence="3" id="KW-1133">Transmembrane helix</keyword>
<proteinExistence type="predicted"/>
<dbReference type="InterPro" id="IPR024854">
    <property type="entry name" value="Kinectin"/>
</dbReference>
<dbReference type="GO" id="GO:0019894">
    <property type="term" value="F:kinesin binding"/>
    <property type="evidence" value="ECO:0007669"/>
    <property type="project" value="InterPro"/>
</dbReference>
<dbReference type="GO" id="GO:0007018">
    <property type="term" value="P:microtubule-based movement"/>
    <property type="evidence" value="ECO:0007669"/>
    <property type="project" value="InterPro"/>
</dbReference>
<feature type="compositionally biased region" description="Basic residues" evidence="2">
    <location>
        <begin position="57"/>
        <end position="71"/>
    </location>
</feature>
<evidence type="ECO:0000256" key="3">
    <source>
        <dbReference type="SAM" id="Phobius"/>
    </source>
</evidence>
<accession>A0A9Q1IES1</accession>
<feature type="compositionally biased region" description="Basic and acidic residues" evidence="2">
    <location>
        <begin position="72"/>
        <end position="111"/>
    </location>
</feature>
<keyword evidence="1" id="KW-0175">Coiled coil</keyword>
<sequence>MWHNVVAWQAINANTKLMELWLVYTLIAAFMGQITWLVLRKTSFLERITRWQNPRGLVKKSRKRRARKGTKLGKDTATGKDEPIKNTAKKKTDKETKPDKGTTNVKDDLTKHTAKKMTGKETKVDKAAASEKDAEHKSKTKTDKETKPDKGTTNVKDDLTKHTAKKMTGKETKVDKAAASEKDAEHKSKTKTDKGNKIDLQQILAGLSTLVLSKEEADKVVAVLREKIPSSLDACYTELEEEKEKVARLEEALTNQQRAAEREMNLSLAQAQSTYREIESIKMKFQQMTEETEQIISRLQLQNRILMDAVKTTWERIRQKCSCR</sequence>
<protein>
    <submittedName>
        <fullName evidence="4">Uncharacterized protein</fullName>
    </submittedName>
</protein>
<feature type="coiled-coil region" evidence="1">
    <location>
        <begin position="232"/>
        <end position="266"/>
    </location>
</feature>
<keyword evidence="3" id="KW-0812">Transmembrane</keyword>
<feature type="compositionally biased region" description="Basic and acidic residues" evidence="2">
    <location>
        <begin position="118"/>
        <end position="161"/>
    </location>
</feature>
<feature type="region of interest" description="Disordered" evidence="2">
    <location>
        <begin position="56"/>
        <end position="193"/>
    </location>
</feature>
<evidence type="ECO:0000313" key="5">
    <source>
        <dbReference type="Proteomes" id="UP001152622"/>
    </source>
</evidence>
<comment type="caution">
    <text evidence="4">The sequence shown here is derived from an EMBL/GenBank/DDBJ whole genome shotgun (WGS) entry which is preliminary data.</text>
</comment>
<evidence type="ECO:0000256" key="2">
    <source>
        <dbReference type="SAM" id="MobiDB-lite"/>
    </source>
</evidence>
<feature type="transmembrane region" description="Helical" evidence="3">
    <location>
        <begin position="20"/>
        <end position="39"/>
    </location>
</feature>
<keyword evidence="5" id="KW-1185">Reference proteome</keyword>
<evidence type="ECO:0000313" key="4">
    <source>
        <dbReference type="EMBL" id="KAJ8336992.1"/>
    </source>
</evidence>
<organism evidence="4 5">
    <name type="scientific">Synaphobranchus kaupii</name>
    <name type="common">Kaup's arrowtooth eel</name>
    <dbReference type="NCBI Taxonomy" id="118154"/>
    <lineage>
        <taxon>Eukaryota</taxon>
        <taxon>Metazoa</taxon>
        <taxon>Chordata</taxon>
        <taxon>Craniata</taxon>
        <taxon>Vertebrata</taxon>
        <taxon>Euteleostomi</taxon>
        <taxon>Actinopterygii</taxon>
        <taxon>Neopterygii</taxon>
        <taxon>Teleostei</taxon>
        <taxon>Anguilliformes</taxon>
        <taxon>Synaphobranchidae</taxon>
        <taxon>Synaphobranchus</taxon>
    </lineage>
</organism>
<dbReference type="EMBL" id="JAINUF010000019">
    <property type="protein sequence ID" value="KAJ8336992.1"/>
    <property type="molecule type" value="Genomic_DNA"/>
</dbReference>
<gene>
    <name evidence="4" type="ORF">SKAU_G00382120</name>
</gene>
<name>A0A9Q1IES1_SYNKA</name>
<dbReference type="OrthoDB" id="10559589at2759"/>
<feature type="compositionally biased region" description="Basic and acidic residues" evidence="2">
    <location>
        <begin position="168"/>
        <end position="193"/>
    </location>
</feature>
<keyword evidence="3" id="KW-0472">Membrane</keyword>
<dbReference type="PANTHER" id="PTHR18864:SF1">
    <property type="entry name" value="KINECTIN"/>
    <property type="match status" value="1"/>
</dbReference>